<keyword evidence="4" id="KW-1185">Reference proteome</keyword>
<dbReference type="RefSeq" id="WP_048313125.1">
    <property type="nucleotide sequence ID" value="NZ_CP119526.1"/>
</dbReference>
<keyword evidence="2" id="KW-0812">Transmembrane</keyword>
<gene>
    <name evidence="3" type="ORF">AB986_18650</name>
</gene>
<feature type="region of interest" description="Disordered" evidence="1">
    <location>
        <begin position="77"/>
        <end position="132"/>
    </location>
</feature>
<accession>A0A0J6CVQ2</accession>
<sequence length="410" mass="45169">MSDKTKSLLSQLPELKDQRNKETIYQNIQKKMNEPTQSRTKKKKKRTPWIIPTFAAALVILLAALITPGLFNQNDGPTNLAITEQSNENNQSADSATPKDDSQPEDATEAPSDSSNDLAANTTIVKEEDPPLPKAKTEFDYYIPALQQTDGESVVLSYPDPESLLLVPLTFEIDSSKAMSENIRDILSTFDASQYGLESSPLVNATFEVVTKNETKTLVASFNEPGNSLSSNESIMINDSVQRLATSLNADEINWQTNGEEGYSLGNFGPPDTSVNTKPSPYYLYETSTENRFLVEGPALNEEGAQLDVALSQMKEGSPESTWYKSAFPSDVSIYSFEGDGTEATIAFTKDSKFQSEEEAMQTIEAIMLAASQYNYKTILFENTGFDQIGNYSLNEKLSVPQSPNAVQLK</sequence>
<dbReference type="AlphaFoldDB" id="A0A0J6CVQ2"/>
<feature type="transmembrane region" description="Helical" evidence="2">
    <location>
        <begin position="49"/>
        <end position="71"/>
    </location>
</feature>
<name>A0A0J6CVQ2_9BACL</name>
<organism evidence="3 4">
    <name type="scientific">Guptibacillus hwajinpoensis</name>
    <dbReference type="NCBI Taxonomy" id="208199"/>
    <lineage>
        <taxon>Bacteria</taxon>
        <taxon>Bacillati</taxon>
        <taxon>Bacillota</taxon>
        <taxon>Bacilli</taxon>
        <taxon>Bacillales</taxon>
        <taxon>Guptibacillaceae</taxon>
        <taxon>Guptibacillus</taxon>
    </lineage>
</organism>
<comment type="caution">
    <text evidence="3">The sequence shown here is derived from an EMBL/GenBank/DDBJ whole genome shotgun (WGS) entry which is preliminary data.</text>
</comment>
<evidence type="ECO:0008006" key="5">
    <source>
        <dbReference type="Google" id="ProtNLM"/>
    </source>
</evidence>
<evidence type="ECO:0000313" key="4">
    <source>
        <dbReference type="Proteomes" id="UP000035996"/>
    </source>
</evidence>
<reference evidence="3" key="1">
    <citation type="submission" date="2015-06" db="EMBL/GenBank/DDBJ databases">
        <authorList>
            <person name="Liu B."/>
            <person name="Wang J."/>
            <person name="Zhu Y."/>
            <person name="Liu G."/>
            <person name="Chen Q."/>
            <person name="Zheng C."/>
            <person name="Che J."/>
            <person name="Ge C."/>
            <person name="Shi H."/>
            <person name="Pan Z."/>
            <person name="Liu X."/>
        </authorList>
    </citation>
    <scope>NUCLEOTIDE SEQUENCE [LARGE SCALE GENOMIC DNA]</scope>
    <source>
        <strain evidence="3">DSM 16346</strain>
    </source>
</reference>
<proteinExistence type="predicted"/>
<feature type="compositionally biased region" description="Polar residues" evidence="1">
    <location>
        <begin position="77"/>
        <end position="95"/>
    </location>
</feature>
<feature type="region of interest" description="Disordered" evidence="1">
    <location>
        <begin position="1"/>
        <end position="46"/>
    </location>
</feature>
<dbReference type="Proteomes" id="UP000035996">
    <property type="component" value="Unassembled WGS sequence"/>
</dbReference>
<evidence type="ECO:0000313" key="3">
    <source>
        <dbReference type="EMBL" id="KMM36149.1"/>
    </source>
</evidence>
<dbReference type="STRING" id="157733.AB986_18650"/>
<feature type="compositionally biased region" description="Polar residues" evidence="1">
    <location>
        <begin position="111"/>
        <end position="124"/>
    </location>
</feature>
<evidence type="ECO:0000256" key="1">
    <source>
        <dbReference type="SAM" id="MobiDB-lite"/>
    </source>
</evidence>
<keyword evidence="2" id="KW-0472">Membrane</keyword>
<dbReference type="OrthoDB" id="2965336at2"/>
<dbReference type="EMBL" id="LELK01000009">
    <property type="protein sequence ID" value="KMM36149.1"/>
    <property type="molecule type" value="Genomic_DNA"/>
</dbReference>
<evidence type="ECO:0000256" key="2">
    <source>
        <dbReference type="SAM" id="Phobius"/>
    </source>
</evidence>
<feature type="compositionally biased region" description="Polar residues" evidence="1">
    <location>
        <begin position="23"/>
        <end position="38"/>
    </location>
</feature>
<keyword evidence="2" id="KW-1133">Transmembrane helix</keyword>
<protein>
    <recommendedName>
        <fullName evidence="5">GerMN domain-containing protein</fullName>
    </recommendedName>
</protein>